<dbReference type="GO" id="GO:0003351">
    <property type="term" value="P:epithelial cilium movement involved in extracellular fluid movement"/>
    <property type="evidence" value="ECO:0000318"/>
    <property type="project" value="GO_Central"/>
</dbReference>
<dbReference type="STRING" id="10228.B3RWC0"/>
<feature type="compositionally biased region" description="Polar residues" evidence="1">
    <location>
        <begin position="839"/>
        <end position="853"/>
    </location>
</feature>
<keyword evidence="3" id="KW-1185">Reference proteome</keyword>
<dbReference type="KEGG" id="tad:TRIADDRAFT_56694"/>
<feature type="region of interest" description="Disordered" evidence="1">
    <location>
        <begin position="771"/>
        <end position="875"/>
    </location>
</feature>
<feature type="compositionally biased region" description="Polar residues" evidence="1">
    <location>
        <begin position="1951"/>
        <end position="1969"/>
    </location>
</feature>
<feature type="compositionally biased region" description="Basic and acidic residues" evidence="1">
    <location>
        <begin position="825"/>
        <end position="835"/>
    </location>
</feature>
<feature type="region of interest" description="Disordered" evidence="1">
    <location>
        <begin position="1697"/>
        <end position="1717"/>
    </location>
</feature>
<organism evidence="2 3">
    <name type="scientific">Trichoplax adhaerens</name>
    <name type="common">Trichoplax reptans</name>
    <dbReference type="NCBI Taxonomy" id="10228"/>
    <lineage>
        <taxon>Eukaryota</taxon>
        <taxon>Metazoa</taxon>
        <taxon>Placozoa</taxon>
        <taxon>Uniplacotomia</taxon>
        <taxon>Trichoplacea</taxon>
        <taxon>Trichoplacidae</taxon>
        <taxon>Trichoplax</taxon>
    </lineage>
</organism>
<evidence type="ECO:0000256" key="1">
    <source>
        <dbReference type="SAM" id="MobiDB-lite"/>
    </source>
</evidence>
<dbReference type="Pfam" id="PF14874">
    <property type="entry name" value="PapD-like"/>
    <property type="match status" value="1"/>
</dbReference>
<feature type="compositionally biased region" description="Polar residues" evidence="1">
    <location>
        <begin position="805"/>
        <end position="816"/>
    </location>
</feature>
<dbReference type="InterPro" id="IPR026173">
    <property type="entry name" value="SPAG17"/>
</dbReference>
<dbReference type="OrthoDB" id="10257153at2759"/>
<gene>
    <name evidence="2" type="ORF">TRIADDRAFT_56694</name>
</gene>
<proteinExistence type="predicted"/>
<feature type="compositionally biased region" description="Polar residues" evidence="1">
    <location>
        <begin position="1203"/>
        <end position="1219"/>
    </location>
</feature>
<dbReference type="PANTHER" id="PTHR21963:SF1">
    <property type="entry name" value="SPERM-ASSOCIATED ANTIGEN 17"/>
    <property type="match status" value="1"/>
</dbReference>
<dbReference type="CTD" id="6754208"/>
<feature type="region of interest" description="Disordered" evidence="1">
    <location>
        <begin position="1951"/>
        <end position="1988"/>
    </location>
</feature>
<feature type="region of interest" description="Disordered" evidence="1">
    <location>
        <begin position="1863"/>
        <end position="1886"/>
    </location>
</feature>
<evidence type="ECO:0000313" key="3">
    <source>
        <dbReference type="Proteomes" id="UP000009022"/>
    </source>
</evidence>
<dbReference type="Gene3D" id="2.60.450.20">
    <property type="match status" value="1"/>
</dbReference>
<evidence type="ECO:0000313" key="2">
    <source>
        <dbReference type="EMBL" id="EDV25105.1"/>
    </source>
</evidence>
<dbReference type="RefSeq" id="XP_002112995.1">
    <property type="nucleotide sequence ID" value="XM_002112959.1"/>
</dbReference>
<feature type="region of interest" description="Disordered" evidence="1">
    <location>
        <begin position="1796"/>
        <end position="1832"/>
    </location>
</feature>
<dbReference type="GO" id="GO:1990716">
    <property type="term" value="C:axonemal central apparatus"/>
    <property type="evidence" value="ECO:0000318"/>
    <property type="project" value="GO_Central"/>
</dbReference>
<dbReference type="Proteomes" id="UP000009022">
    <property type="component" value="Unassembled WGS sequence"/>
</dbReference>
<dbReference type="GeneID" id="6754208"/>
<dbReference type="EMBL" id="DS985245">
    <property type="protein sequence ID" value="EDV25105.1"/>
    <property type="molecule type" value="Genomic_DNA"/>
</dbReference>
<protein>
    <recommendedName>
        <fullName evidence="4">Sperm-associated antigen 17</fullName>
    </recommendedName>
</protein>
<feature type="compositionally biased region" description="Basic residues" evidence="1">
    <location>
        <begin position="780"/>
        <end position="791"/>
    </location>
</feature>
<feature type="compositionally biased region" description="Basic and acidic residues" evidence="1">
    <location>
        <begin position="150"/>
        <end position="159"/>
    </location>
</feature>
<reference evidence="2 3" key="1">
    <citation type="journal article" date="2008" name="Nature">
        <title>The Trichoplax genome and the nature of placozoans.</title>
        <authorList>
            <person name="Srivastava M."/>
            <person name="Begovic E."/>
            <person name="Chapman J."/>
            <person name="Putnam N.H."/>
            <person name="Hellsten U."/>
            <person name="Kawashima T."/>
            <person name="Kuo A."/>
            <person name="Mitros T."/>
            <person name="Salamov A."/>
            <person name="Carpenter M.L."/>
            <person name="Signorovitch A.Y."/>
            <person name="Moreno M.A."/>
            <person name="Kamm K."/>
            <person name="Grimwood J."/>
            <person name="Schmutz J."/>
            <person name="Shapiro H."/>
            <person name="Grigoriev I.V."/>
            <person name="Buss L.W."/>
            <person name="Schierwater B."/>
            <person name="Dellaporta S.L."/>
            <person name="Rokhsar D.S."/>
        </authorList>
    </citation>
    <scope>NUCLEOTIDE SEQUENCE [LARGE SCALE GENOMIC DNA]</scope>
    <source>
        <strain evidence="2 3">Grell-BS-1999</strain>
    </source>
</reference>
<feature type="compositionally biased region" description="Basic residues" evidence="1">
    <location>
        <begin position="160"/>
        <end position="172"/>
    </location>
</feature>
<feature type="compositionally biased region" description="Basic and acidic residues" evidence="1">
    <location>
        <begin position="969"/>
        <end position="985"/>
    </location>
</feature>
<dbReference type="GO" id="GO:1904158">
    <property type="term" value="P:axonemal central apparatus assembly"/>
    <property type="evidence" value="ECO:0000318"/>
    <property type="project" value="GO_Central"/>
</dbReference>
<feature type="region of interest" description="Disordered" evidence="1">
    <location>
        <begin position="956"/>
        <end position="1009"/>
    </location>
</feature>
<dbReference type="HOGENOM" id="CLU_001433_0_0_1"/>
<feature type="compositionally biased region" description="Low complexity" evidence="1">
    <location>
        <begin position="1056"/>
        <end position="1065"/>
    </location>
</feature>
<dbReference type="OMA" id="TILRPYK"/>
<feature type="region of interest" description="Disordered" evidence="1">
    <location>
        <begin position="1203"/>
        <end position="1228"/>
    </location>
</feature>
<evidence type="ECO:0008006" key="4">
    <source>
        <dbReference type="Google" id="ProtNLM"/>
    </source>
</evidence>
<dbReference type="GO" id="GO:0005576">
    <property type="term" value="C:extracellular region"/>
    <property type="evidence" value="ECO:0007669"/>
    <property type="project" value="GOC"/>
</dbReference>
<feature type="region of interest" description="Disordered" evidence="1">
    <location>
        <begin position="1029"/>
        <end position="1071"/>
    </location>
</feature>
<feature type="compositionally biased region" description="Polar residues" evidence="1">
    <location>
        <begin position="1870"/>
        <end position="1886"/>
    </location>
</feature>
<dbReference type="InParanoid" id="B3RWC0"/>
<dbReference type="InterPro" id="IPR047002">
    <property type="entry name" value="Tcp10_C_sf"/>
</dbReference>
<dbReference type="PANTHER" id="PTHR21963">
    <property type="entry name" value="PF6"/>
    <property type="match status" value="1"/>
</dbReference>
<sequence length="2109" mass="236820">MSKKPRQKSGSAGIGRWDSQLVNYNLNEDDWKAALFFVVGDRTEDFKHINILHSAIATGIRKQFYAISKDDVLNQARELGGKVRKGSNRDLPQFVEICEHVKGILDNGDEISPHLQSRLIKFKLIQIKTKDIAKREAERKVAELANRNNVRQDRVDTKGKKPISSRRSRSPAKKRDIQREVPMPLKKETKLKRRGEKEDNFQTIDDEPEYGPQAYVIIHGFSESAVLAYCAESNIPIDATIKVRSDDYETFEQLYKLAETSNVQNVTTEDHSKDDIDKQMEQKSKKFWKELDSVVLQSFASAKLHDLASFEVEIKKSLFPVDYQNIEKKNEFGLKMFDQIANICYNMLLRRREYQEYLKMINLIRIPTNNSGDLNGTQNIVNDSVTADVDMRYYNDILNSVPTESVTVPLIMYAMLEQVSIAIDESEIAASLNNTAFNYPAAPPPSTAATAVTRDENGAAEASVMDYFDNAIRGLGLSEPIVKSITDNATINDTSVWSKDNKVEIPPVVIRHGDEALKRYYHLARLNNIIPHEAELEMLRKLPVARLSQFQVPSQRCVLDRASRAHQLQHFCTKVSLTEDSLNRILKQATFENVSLTSVDDQEIVQDSKDVKPIILPWDDPYLFPTQNNDHHLDENQHDFDNWLYAEHYQADSMVQVLCEAQELRSHVDTYHNRRDNTLLVVMHNPIGKRQQHLTNWDYSLHSNVGFRNYLEYVAKDIGDIVSEKVQKEIAATEALNTAQAETVSVVVQPAMPLPPKQELISRASIKEAEIAESMESSKRARTKRSTARRSPHTEQRKTPERRTPSPQFGNSMNKKSVSKLKLQTKNEKLTEKEAQFPSHGTGSKRGASNNRRVSLPESVKSMTVDSSVRSETPVKDELNRDIDIEKTDDECEEKFLGYDLGNQMVRVSGCQATQLPCDDGLIRSERTSYVHGTLYVKTSVYKDGHHFVVHVVDPHNEEDEESNNDGNTSEHNKSHDADNPEMKDSGLMNQDKNAQDDQNQPIPPCKFGSFIAHLRDGITISYSRFGGHGSHTAAPTPTISPVKSRKHNQDKQDRQQQSQQSQSQPTPSAFDTFIHQDSRTEGELNNPTSNHSFKEQVKGLFMSCPDGLHIQATVNDKLSNEDGSSNNNLGIIVRQFYTDKSNGYHVCEALKSQITKEEIGRTFTHDGNVIKLMVDGSIQVLMPHGVICKSASGSINFPRTVTTANGQKSSDAVPNTPQKKTSSRSVSKKVSNISAVDHFNKIALEKFNQWEVISPEGQRYSTRLDSTQHQLIDEIISTVMSDPITHQRVRVREDNVIISNHDNGSSVVEYPDGTRIHTYYEERLKGRDEDGNRITERIKYRKIECNGYAGVIFNCSDGSCQILFATGTKATVQVDGNHNLNLDDGSQIELHNDGRTLYQPASVLIAGTFGKEVGVVGVYEMHHASSICCHTVDSRGNTFKVSSQGKVIVDFAKSPESDGDQLINPLILPRLFILKPDGSGAELMNIHLVDSELNNLAMDKDNIIMNENISNRSKASCVTILQPLANVTLNRWTAPPQARESIMASLRVNSFRVDSTIADIKQEMRQAIFGQENDKKKAALHKKKIHPNGVEIRHLIRYPRISKKEKKTLFNCLSEYNEFVNEREINADQLLPQDERNLEERSQASDFTVNYRSQSRYHTQQEELNEFISDIIANSSKPELSDRDIIQLYLHAKSPSKLEKQQKPKPKRTPADWQADREELAAAEARKEQLKSHHIPPYFHTEKGKEILEYINEPNMTALTKELAKSPLKSHQGDRSSTALSYILDNLKLDSEQTLPNPSGIAGGDDTGVVDLNVTSENNPDNKDEESNTKVISSLDVSYEEARPIAPTPGKAVKMHTSSKFNEVEHHSTTMSPSRPANATPSQASVYPSTVAKFAEQDDAKSINNSLRGDVQSAPLERITAATELETASPDILTMHNGNEFKMRNLVSESDAQRNISTNESLSRSSQSRVRKPVSVKGSRPGSIPNEKYMKIESPVRRDVNTASVSNGRQSRAFEVYPDCVEFGVLKEGYMYRSTFLLKNIGVDVGRYKITQPPPSTGLKASFQPGPLAVGMTAKIIVDIYAVAVGIEGGKDGAGSARLTSTKTWYPN</sequence>
<name>B3RWC0_TRIAD</name>
<feature type="compositionally biased region" description="Basic and acidic residues" evidence="1">
    <location>
        <begin position="792"/>
        <end position="804"/>
    </location>
</feature>
<dbReference type="eggNOG" id="ENOG502QSCB">
    <property type="taxonomic scope" value="Eukaryota"/>
</dbReference>
<feature type="compositionally biased region" description="Low complexity" evidence="1">
    <location>
        <begin position="990"/>
        <end position="1001"/>
    </location>
</feature>
<feature type="compositionally biased region" description="Polar residues" evidence="1">
    <location>
        <begin position="861"/>
        <end position="871"/>
    </location>
</feature>
<dbReference type="PhylomeDB" id="B3RWC0"/>
<accession>B3RWC0</accession>
<feature type="region of interest" description="Disordered" evidence="1">
    <location>
        <begin position="143"/>
        <end position="197"/>
    </location>
</feature>